<feature type="compositionally biased region" description="Basic and acidic residues" evidence="4">
    <location>
        <begin position="807"/>
        <end position="819"/>
    </location>
</feature>
<keyword evidence="1 3" id="KW-0479">Metal-binding</keyword>
<accession>A0A5S6PZU5</accession>
<feature type="compositionally biased region" description="Basic and acidic residues" evidence="4">
    <location>
        <begin position="702"/>
        <end position="712"/>
    </location>
</feature>
<feature type="region of interest" description="Disordered" evidence="4">
    <location>
        <begin position="691"/>
        <end position="819"/>
    </location>
</feature>
<dbReference type="AlphaFoldDB" id="A0A5S6PZU5"/>
<proteinExistence type="predicted"/>
<dbReference type="InterPro" id="IPR001841">
    <property type="entry name" value="Znf_RING"/>
</dbReference>
<keyword evidence="2" id="KW-0862">Zinc</keyword>
<evidence type="ECO:0000256" key="2">
    <source>
        <dbReference type="ARBA" id="ARBA00022833"/>
    </source>
</evidence>
<evidence type="ECO:0000259" key="5">
    <source>
        <dbReference type="PROSITE" id="PS50089"/>
    </source>
</evidence>
<dbReference type="STRING" id="70415.A0A5S6PZU5"/>
<feature type="compositionally biased region" description="Basic and acidic residues" evidence="4">
    <location>
        <begin position="651"/>
        <end position="665"/>
    </location>
</feature>
<dbReference type="PROSITE" id="PS50089">
    <property type="entry name" value="ZF_RING_2"/>
    <property type="match status" value="1"/>
</dbReference>
<feature type="region of interest" description="Disordered" evidence="4">
    <location>
        <begin position="545"/>
        <end position="575"/>
    </location>
</feature>
<dbReference type="InterPro" id="IPR013087">
    <property type="entry name" value="Znf_C2H2_type"/>
</dbReference>
<dbReference type="SMART" id="SM00355">
    <property type="entry name" value="ZnF_C2H2"/>
    <property type="match status" value="5"/>
</dbReference>
<dbReference type="GO" id="GO:0016567">
    <property type="term" value="P:protein ubiquitination"/>
    <property type="evidence" value="ECO:0007669"/>
    <property type="project" value="TreeGrafter"/>
</dbReference>
<reference evidence="7" key="1">
    <citation type="submission" date="2019-12" db="UniProtKB">
        <authorList>
            <consortium name="WormBaseParasite"/>
        </authorList>
    </citation>
    <scope>IDENTIFICATION</scope>
</reference>
<evidence type="ECO:0000313" key="6">
    <source>
        <dbReference type="Proteomes" id="UP000046395"/>
    </source>
</evidence>
<evidence type="ECO:0000256" key="4">
    <source>
        <dbReference type="SAM" id="MobiDB-lite"/>
    </source>
</evidence>
<organism evidence="6 7">
    <name type="scientific">Trichuris muris</name>
    <name type="common">Mouse whipworm</name>
    <dbReference type="NCBI Taxonomy" id="70415"/>
    <lineage>
        <taxon>Eukaryota</taxon>
        <taxon>Metazoa</taxon>
        <taxon>Ecdysozoa</taxon>
        <taxon>Nematoda</taxon>
        <taxon>Enoplea</taxon>
        <taxon>Dorylaimia</taxon>
        <taxon>Trichinellida</taxon>
        <taxon>Trichuridae</taxon>
        <taxon>Trichuris</taxon>
    </lineage>
</organism>
<dbReference type="PROSITE" id="PS00028">
    <property type="entry name" value="ZINC_FINGER_C2H2_1"/>
    <property type="match status" value="1"/>
</dbReference>
<keyword evidence="1 3" id="KW-0863">Zinc-finger</keyword>
<dbReference type="Proteomes" id="UP000046395">
    <property type="component" value="Unassembled WGS sequence"/>
</dbReference>
<dbReference type="GO" id="GO:0072344">
    <property type="term" value="P:rescue of stalled ribosome"/>
    <property type="evidence" value="ECO:0007669"/>
    <property type="project" value="InterPro"/>
</dbReference>
<sequence length="1002" mass="111435">MSDCIICCNSADLFMYGECEHPMCLTCGLRIRFLGGSNECPVCRQEMRTCVVVDGARTVQDHSDFVTEKRFESRGIKFQSNELLRKAKHVLSCRCFICCKGETDFADFDGLRAHMQRKHELFYCEICVANILRFPFEFVCYSREQLALHRRVGTSDDKSQRGHPLCEFCDIRYLDDDQLYRHLRLDHFFCHLCEATGINKFFADRQHLVNHFRNRHHLCEEGRCRDEPLGVAFAHEIDLQYHRATEHASGADRGKVRLVHAMGVDVQQRRYGRQDDSWGYSVESLERIPIVPNPVPTFTMDTADFPALGGSQKGAASSSESRLPSWIKHRSLDSYSLDDFPELGRQQQSGGADNRENTAKTKRYSPFDVTEGRATSSTKGNERISINHSNLSSAPSTSAASLGVGHFGQPASHPAVTKGQVGPLVSRAGKCGFTDADDFPELPSSKTLSKEAVSISVGWKQVQVGKKGSRSAVEGSSKPSDQTKPRQPTSQKDSSGAVSSKVEQKKLKSGPTKLVSSAVSFEDAFPALGSSSVINKATSSGRWISPVSNGKQVNKKGLSQQLLPKKTMSTNDDDYPVLGEPVAAVSLSDLVADLGVSFSDALKTMKKEEDAKPPDPAEIKPGQMEPPDLDEVQFPLLSSEFDKKLKRKKEKNKEATLTAEKRAEDPSPLAGCPIEEGFVRSMADAVATTPAENAYSGSANEGRNEAATDRLPAKAAFVTDEQLETWNGRSSEQTKRSTGKKMNGSQASEKGKKKNDEAKVKAKKTKAASKTPDKGIVKAQQGKLKDLDRVKKSSPATGKSTKSYGNESHDEVGRSNESDLDNKYDKEYMTKQLKANCFRLFMLVKYPEVFKVCEPKSCRIQVDLPYKEPLHYHLRKLFFFIRLQADLPDSEMEQFSNICLQFKQGNISAGEVFSELLYLLGERVFVGIFKELLCLWNDIHQQRQLLKVYLEHCVFTMGVADCALGSVRNWLKDISLCPMCSQVVSDQDYDAHLVAHLGEDDS</sequence>
<feature type="compositionally biased region" description="Polar residues" evidence="4">
    <location>
        <begin position="794"/>
        <end position="806"/>
    </location>
</feature>
<feature type="domain" description="RING-type" evidence="5">
    <location>
        <begin position="4"/>
        <end position="44"/>
    </location>
</feature>
<dbReference type="PANTHER" id="PTHR22938">
    <property type="entry name" value="ZINC FINGER PROTEIN 598"/>
    <property type="match status" value="1"/>
</dbReference>
<dbReference type="GO" id="GO:0043022">
    <property type="term" value="F:ribosome binding"/>
    <property type="evidence" value="ECO:0007669"/>
    <property type="project" value="TreeGrafter"/>
</dbReference>
<name>A0A5S6PZU5_TRIMR</name>
<feature type="region of interest" description="Disordered" evidence="4">
    <location>
        <begin position="464"/>
        <end position="509"/>
    </location>
</feature>
<feature type="region of interest" description="Disordered" evidence="4">
    <location>
        <begin position="302"/>
        <end position="323"/>
    </location>
</feature>
<feature type="compositionally biased region" description="Low complexity" evidence="4">
    <location>
        <begin position="389"/>
        <end position="401"/>
    </location>
</feature>
<evidence type="ECO:0000256" key="3">
    <source>
        <dbReference type="PROSITE-ProRule" id="PRU00175"/>
    </source>
</evidence>
<evidence type="ECO:0000256" key="1">
    <source>
        <dbReference type="ARBA" id="ARBA00022771"/>
    </source>
</evidence>
<feature type="compositionally biased region" description="Polar residues" evidence="4">
    <location>
        <begin position="545"/>
        <end position="570"/>
    </location>
</feature>
<feature type="region of interest" description="Disordered" evidence="4">
    <location>
        <begin position="338"/>
        <end position="406"/>
    </location>
</feature>
<dbReference type="InterPro" id="IPR057634">
    <property type="entry name" value="PAH_ZNF598/HEL2"/>
</dbReference>
<dbReference type="GO" id="GO:0008270">
    <property type="term" value="F:zinc ion binding"/>
    <property type="evidence" value="ECO:0007669"/>
    <property type="project" value="UniProtKB-KW"/>
</dbReference>
<feature type="compositionally biased region" description="Basic and acidic residues" evidence="4">
    <location>
        <begin position="605"/>
        <end position="618"/>
    </location>
</feature>
<dbReference type="Pfam" id="PF25447">
    <property type="entry name" value="RING_ZNF598"/>
    <property type="match status" value="1"/>
</dbReference>
<protein>
    <submittedName>
        <fullName evidence="7">RING-type domain-containing protein</fullName>
    </submittedName>
</protein>
<dbReference type="Pfam" id="PF23202">
    <property type="entry name" value="PAH_ZNF598"/>
    <property type="match status" value="1"/>
</dbReference>
<dbReference type="WBParaSite" id="TMUE_0000000510.1">
    <property type="protein sequence ID" value="TMUE_0000000510.1"/>
    <property type="gene ID" value="WBGene00296450"/>
</dbReference>
<feature type="region of interest" description="Disordered" evidence="4">
    <location>
        <begin position="605"/>
        <end position="676"/>
    </location>
</feature>
<feature type="compositionally biased region" description="Polar residues" evidence="4">
    <location>
        <begin position="373"/>
        <end position="388"/>
    </location>
</feature>
<dbReference type="PANTHER" id="PTHR22938:SF0">
    <property type="entry name" value="E3 UBIQUITIN-PROTEIN LIGASE ZNF598"/>
    <property type="match status" value="1"/>
</dbReference>
<dbReference type="GO" id="GO:0061630">
    <property type="term" value="F:ubiquitin protein ligase activity"/>
    <property type="evidence" value="ECO:0007669"/>
    <property type="project" value="InterPro"/>
</dbReference>
<feature type="compositionally biased region" description="Polar residues" evidence="4">
    <location>
        <begin position="477"/>
        <end position="498"/>
    </location>
</feature>
<keyword evidence="6" id="KW-1185">Reference proteome</keyword>
<evidence type="ECO:0000313" key="7">
    <source>
        <dbReference type="WBParaSite" id="TMUE_0000000510.1"/>
    </source>
</evidence>
<dbReference type="InterPro" id="IPR044288">
    <property type="entry name" value="ZNF598/HEL2"/>
</dbReference>